<dbReference type="InterPro" id="IPR013656">
    <property type="entry name" value="PAS_4"/>
</dbReference>
<dbReference type="CDD" id="cd01949">
    <property type="entry name" value="GGDEF"/>
    <property type="match status" value="1"/>
</dbReference>
<dbReference type="SUPFAM" id="SSF55073">
    <property type="entry name" value="Nucleotide cyclase"/>
    <property type="match status" value="1"/>
</dbReference>
<dbReference type="CDD" id="cd00130">
    <property type="entry name" value="PAS"/>
    <property type="match status" value="1"/>
</dbReference>
<dbReference type="Pfam" id="PF00563">
    <property type="entry name" value="EAL"/>
    <property type="match status" value="1"/>
</dbReference>
<dbReference type="SMART" id="SM00267">
    <property type="entry name" value="GGDEF"/>
    <property type="match status" value="1"/>
</dbReference>
<dbReference type="PROSITE" id="PS50887">
    <property type="entry name" value="GGDEF"/>
    <property type="match status" value="1"/>
</dbReference>
<dbReference type="Proteomes" id="UP000295707">
    <property type="component" value="Unassembled WGS sequence"/>
</dbReference>
<comment type="caution">
    <text evidence="5">The sequence shown here is derived from an EMBL/GenBank/DDBJ whole genome shotgun (WGS) entry which is preliminary data.</text>
</comment>
<evidence type="ECO:0000259" key="3">
    <source>
        <dbReference type="PROSITE" id="PS50885"/>
    </source>
</evidence>
<dbReference type="SMART" id="SM00052">
    <property type="entry name" value="EAL"/>
    <property type="match status" value="1"/>
</dbReference>
<dbReference type="Pfam" id="PF08448">
    <property type="entry name" value="PAS_4"/>
    <property type="match status" value="1"/>
</dbReference>
<dbReference type="InterPro" id="IPR035919">
    <property type="entry name" value="EAL_sf"/>
</dbReference>
<evidence type="ECO:0000259" key="1">
    <source>
        <dbReference type="PROSITE" id="PS50113"/>
    </source>
</evidence>
<evidence type="ECO:0000313" key="6">
    <source>
        <dbReference type="Proteomes" id="UP000295707"/>
    </source>
</evidence>
<dbReference type="GO" id="GO:0016020">
    <property type="term" value="C:membrane"/>
    <property type="evidence" value="ECO:0007669"/>
    <property type="project" value="InterPro"/>
</dbReference>
<dbReference type="InterPro" id="IPR052155">
    <property type="entry name" value="Biofilm_reg_signaling"/>
</dbReference>
<evidence type="ECO:0000313" key="5">
    <source>
        <dbReference type="EMBL" id="TCK16820.1"/>
    </source>
</evidence>
<dbReference type="OrthoDB" id="9787514at2"/>
<dbReference type="CDD" id="cd06225">
    <property type="entry name" value="HAMP"/>
    <property type="match status" value="1"/>
</dbReference>
<dbReference type="InterPro" id="IPR003660">
    <property type="entry name" value="HAMP_dom"/>
</dbReference>
<dbReference type="NCBIfam" id="TIGR00229">
    <property type="entry name" value="sensory_box"/>
    <property type="match status" value="1"/>
</dbReference>
<dbReference type="AlphaFoldDB" id="A0A4R1H9M7"/>
<dbReference type="SUPFAM" id="SSF158472">
    <property type="entry name" value="HAMP domain-like"/>
    <property type="match status" value="1"/>
</dbReference>
<dbReference type="Pfam" id="PF00672">
    <property type="entry name" value="HAMP"/>
    <property type="match status" value="1"/>
</dbReference>
<dbReference type="PROSITE" id="PS50883">
    <property type="entry name" value="EAL"/>
    <property type="match status" value="1"/>
</dbReference>
<dbReference type="SUPFAM" id="SSF55785">
    <property type="entry name" value="PYP-like sensor domain (PAS domain)"/>
    <property type="match status" value="1"/>
</dbReference>
<keyword evidence="6" id="KW-1185">Reference proteome</keyword>
<protein>
    <submittedName>
        <fullName evidence="5">PAS domain S-box-containing protein/diguanylate cyclase (GGDEF)-like protein</fullName>
    </submittedName>
</protein>
<gene>
    <name evidence="5" type="ORF">DFR30_0039</name>
</gene>
<dbReference type="InterPro" id="IPR043128">
    <property type="entry name" value="Rev_trsase/Diguanyl_cyclase"/>
</dbReference>
<reference evidence="5 6" key="1">
    <citation type="submission" date="2019-03" db="EMBL/GenBank/DDBJ databases">
        <title>Genomic Encyclopedia of Type Strains, Phase IV (KMG-IV): sequencing the most valuable type-strain genomes for metagenomic binning, comparative biology and taxonomic classification.</title>
        <authorList>
            <person name="Goeker M."/>
        </authorList>
    </citation>
    <scope>NUCLEOTIDE SEQUENCE [LARGE SCALE GENOMIC DNA]</scope>
    <source>
        <strain evidence="5 6">DSM 19610</strain>
    </source>
</reference>
<dbReference type="InterPro" id="IPR035965">
    <property type="entry name" value="PAS-like_dom_sf"/>
</dbReference>
<dbReference type="SMART" id="SM00304">
    <property type="entry name" value="HAMP"/>
    <property type="match status" value="1"/>
</dbReference>
<dbReference type="Gene3D" id="3.30.450.20">
    <property type="entry name" value="PAS domain"/>
    <property type="match status" value="1"/>
</dbReference>
<dbReference type="PROSITE" id="PS50885">
    <property type="entry name" value="HAMP"/>
    <property type="match status" value="1"/>
</dbReference>
<proteinExistence type="predicted"/>
<dbReference type="Pfam" id="PF00990">
    <property type="entry name" value="GGDEF"/>
    <property type="match status" value="1"/>
</dbReference>
<dbReference type="PROSITE" id="PS50113">
    <property type="entry name" value="PAC"/>
    <property type="match status" value="1"/>
</dbReference>
<dbReference type="InterPro" id="IPR000160">
    <property type="entry name" value="GGDEF_dom"/>
</dbReference>
<name>A0A4R1H9M7_9GAMM</name>
<dbReference type="Gene3D" id="3.30.70.270">
    <property type="match status" value="1"/>
</dbReference>
<dbReference type="Gene3D" id="6.10.340.10">
    <property type="match status" value="1"/>
</dbReference>
<dbReference type="InterPro" id="IPR001633">
    <property type="entry name" value="EAL_dom"/>
</dbReference>
<dbReference type="RefSeq" id="WP_132970752.1">
    <property type="nucleotide sequence ID" value="NZ_SMFX01000001.1"/>
</dbReference>
<dbReference type="Gene3D" id="3.20.20.450">
    <property type="entry name" value="EAL domain"/>
    <property type="match status" value="1"/>
</dbReference>
<dbReference type="EMBL" id="SMFX01000001">
    <property type="protein sequence ID" value="TCK16820.1"/>
    <property type="molecule type" value="Genomic_DNA"/>
</dbReference>
<evidence type="ECO:0000259" key="4">
    <source>
        <dbReference type="PROSITE" id="PS50887"/>
    </source>
</evidence>
<dbReference type="InterPro" id="IPR029787">
    <property type="entry name" value="Nucleotide_cyclase"/>
</dbReference>
<feature type="domain" description="EAL" evidence="2">
    <location>
        <begin position="658"/>
        <end position="911"/>
    </location>
</feature>
<dbReference type="InterPro" id="IPR000700">
    <property type="entry name" value="PAS-assoc_C"/>
</dbReference>
<dbReference type="CDD" id="cd01948">
    <property type="entry name" value="EAL"/>
    <property type="match status" value="1"/>
</dbReference>
<dbReference type="SMART" id="SM00091">
    <property type="entry name" value="PAS"/>
    <property type="match status" value="1"/>
</dbReference>
<feature type="domain" description="GGDEF" evidence="4">
    <location>
        <begin position="514"/>
        <end position="647"/>
    </location>
</feature>
<evidence type="ECO:0000259" key="2">
    <source>
        <dbReference type="PROSITE" id="PS50883"/>
    </source>
</evidence>
<dbReference type="NCBIfam" id="TIGR00254">
    <property type="entry name" value="GGDEF"/>
    <property type="match status" value="1"/>
</dbReference>
<dbReference type="GO" id="GO:0007165">
    <property type="term" value="P:signal transduction"/>
    <property type="evidence" value="ECO:0007669"/>
    <property type="project" value="InterPro"/>
</dbReference>
<dbReference type="InterPro" id="IPR000014">
    <property type="entry name" value="PAS"/>
</dbReference>
<organism evidence="5 6">
    <name type="scientific">Thiogranum longum</name>
    <dbReference type="NCBI Taxonomy" id="1537524"/>
    <lineage>
        <taxon>Bacteria</taxon>
        <taxon>Pseudomonadati</taxon>
        <taxon>Pseudomonadota</taxon>
        <taxon>Gammaproteobacteria</taxon>
        <taxon>Chromatiales</taxon>
        <taxon>Ectothiorhodospiraceae</taxon>
        <taxon>Thiogranum</taxon>
    </lineage>
</organism>
<sequence length="917" mass="100831">MNIEQKNTLFVISLVLAVLMGVAGAAFLLVRDHVTAGVHGDLERASKVFVSAQKNTFDNLLSVARSVRGEPSLIAAALTGDIATVRGMLDDLYPRPGADFIAVYLDTGPGDVAGVGDKPHFTSSQVLGSADLLDLVRGLASGDPVEFGNALLFDSLLQLVAVPIQSPLGGRVGALIVGKRFSEKDLQALRELVYADIAIFSDSVVLASTIPGLKTQLPMINMVKPAQRGAVLDVDGERYSVRVLPVLNHAGSERKAAKVLLAVPHSSYWAPFQVLGGNALYFSALILLLAGLFGITISRRTLTRPIQLLAHATQAIANGDMTQKIKLARRDELGQLMTSFNTMLGTLNASQNELKNSRRRFRDFASSSSDWLWETDRSGHFTFVSTSVSETLDIPAESWLGRTPAEVFPGSSLGELMSLLRSGEDRHDIFKEVEIWVHARNGDQHCLRLNGVPVFSGKSIKGYRGTARDITKVKQDEKRMVVLANQDHLTGLSNRRRFIQDLNHEIRRVERDSQSGVLLLIDIDHLKLINDTAGHAAGDQIIVQIAGLLKRASREQDFLARVSGDEFAVAYPGMDEKLGFEKAAELLERISRLKPRYGGRSLNVSASIGVVTFPAQGKAPVELLAKADAAMSSAKHSGRNCVRAYDESEMMREEMDNQLVWKDRLLEALDRDELVLVFQPIVAIAAGRTSHYEVLVRMREKNGKLVPPGKFIPAAEQFGFIQRVDRHVLTKAIRYLAELPAEFSQTAFSINLSGMSVGSQEMYECIEKEVRESGVDPARITFEITETAACEQLTSAMEFIQKIRQLGCRISLDDFGVGFSSFSYLKHLRADILKIDGSFIRDIHNNNADQLFVKALVDVARGMGMRTIAEFVENEQVYDRVRSLGVDYVQGYYLGKPEQELIPASVEGRRPATISVA</sequence>
<dbReference type="PANTHER" id="PTHR44757">
    <property type="entry name" value="DIGUANYLATE CYCLASE DGCP"/>
    <property type="match status" value="1"/>
</dbReference>
<feature type="domain" description="PAC" evidence="1">
    <location>
        <begin position="431"/>
        <end position="482"/>
    </location>
</feature>
<accession>A0A4R1H9M7</accession>
<dbReference type="PANTHER" id="PTHR44757:SF4">
    <property type="entry name" value="DIGUANYLATE CYCLASE DGCE-RELATED"/>
    <property type="match status" value="1"/>
</dbReference>
<dbReference type="SUPFAM" id="SSF141868">
    <property type="entry name" value="EAL domain-like"/>
    <property type="match status" value="1"/>
</dbReference>
<feature type="domain" description="HAMP" evidence="3">
    <location>
        <begin position="300"/>
        <end position="352"/>
    </location>
</feature>